<dbReference type="Pfam" id="PF19515">
    <property type="entry name" value="DUF6048"/>
    <property type="match status" value="1"/>
</dbReference>
<sequence length="238" mass="27475">MYRYFFNIFFALTCVAHSIGQNDNKTQQNQDSIVYQEKYGLRIGVDLVRPIKSLVDENLTAFEVNADYRLSQKLYAAGELGYDTSTYDEENLLVTAQGSYIKLGVNYDTYENWLGMRNSIYAGVRYAFASFSQDLEEYVIYNSTQDYFEPDVRSQNQEFSGLTAGWIELQGGIKVELVKNIYIAAHVQLKRRVNETKPDGFDNLYIPGFNRTYDGSTFGVGWGYSINYFLPLYKKDKR</sequence>
<accession>A0ABN1MGC7</accession>
<keyword evidence="2" id="KW-1185">Reference proteome</keyword>
<organism evidence="1 2">
    <name type="scientific">Gangjinia marincola</name>
    <dbReference type="NCBI Taxonomy" id="578463"/>
    <lineage>
        <taxon>Bacteria</taxon>
        <taxon>Pseudomonadati</taxon>
        <taxon>Bacteroidota</taxon>
        <taxon>Flavobacteriia</taxon>
        <taxon>Flavobacteriales</taxon>
        <taxon>Flavobacteriaceae</taxon>
        <taxon>Gangjinia</taxon>
    </lineage>
</organism>
<protein>
    <submittedName>
        <fullName evidence="1">DUF6048 family protein</fullName>
    </submittedName>
</protein>
<dbReference type="InterPro" id="IPR046111">
    <property type="entry name" value="DUF6048"/>
</dbReference>
<gene>
    <name evidence="1" type="ORF">GCM10009117_13440</name>
</gene>
<comment type="caution">
    <text evidence="1">The sequence shown here is derived from an EMBL/GenBank/DDBJ whole genome shotgun (WGS) entry which is preliminary data.</text>
</comment>
<evidence type="ECO:0000313" key="2">
    <source>
        <dbReference type="Proteomes" id="UP001500507"/>
    </source>
</evidence>
<name>A0ABN1MGC7_9FLAO</name>
<proteinExistence type="predicted"/>
<dbReference type="EMBL" id="BAAAFG010000014">
    <property type="protein sequence ID" value="GAA0872197.1"/>
    <property type="molecule type" value="Genomic_DNA"/>
</dbReference>
<evidence type="ECO:0000313" key="1">
    <source>
        <dbReference type="EMBL" id="GAA0872197.1"/>
    </source>
</evidence>
<dbReference type="Proteomes" id="UP001500507">
    <property type="component" value="Unassembled WGS sequence"/>
</dbReference>
<reference evidence="1 2" key="1">
    <citation type="journal article" date="2019" name="Int. J. Syst. Evol. Microbiol.">
        <title>The Global Catalogue of Microorganisms (GCM) 10K type strain sequencing project: providing services to taxonomists for standard genome sequencing and annotation.</title>
        <authorList>
            <consortium name="The Broad Institute Genomics Platform"/>
            <consortium name="The Broad Institute Genome Sequencing Center for Infectious Disease"/>
            <person name="Wu L."/>
            <person name="Ma J."/>
        </authorList>
    </citation>
    <scope>NUCLEOTIDE SEQUENCE [LARGE SCALE GENOMIC DNA]</scope>
    <source>
        <strain evidence="1 2">JCM 16082</strain>
    </source>
</reference>
<dbReference type="RefSeq" id="WP_343765111.1">
    <property type="nucleotide sequence ID" value="NZ_BAAAFG010000014.1"/>
</dbReference>